<evidence type="ECO:0000313" key="5">
    <source>
        <dbReference type="Proteomes" id="UP000811282"/>
    </source>
</evidence>
<dbReference type="EMBL" id="JAFJYC010000001">
    <property type="protein sequence ID" value="MBT9431804.1"/>
    <property type="molecule type" value="Genomic_DNA"/>
</dbReference>
<feature type="domain" description="Lipocalin/cytosolic fatty-acid binding" evidence="3">
    <location>
        <begin position="35"/>
        <end position="173"/>
    </location>
</feature>
<name>A0ABS5YB26_9GAMM</name>
<dbReference type="PANTHER" id="PTHR10612:SF34">
    <property type="entry name" value="APOLIPOPROTEIN D"/>
    <property type="match status" value="1"/>
</dbReference>
<evidence type="ECO:0000256" key="1">
    <source>
        <dbReference type="ARBA" id="ARBA00006889"/>
    </source>
</evidence>
<reference evidence="4 5" key="1">
    <citation type="journal article" date="2021" name="Genome Biol. Evol.">
        <title>The evolution of interdependence in a four-way mealybug symbiosis.</title>
        <authorList>
            <person name="Garber A.I."/>
            <person name="Kupper M."/>
            <person name="Laetsch D.R."/>
            <person name="Weldon S.R."/>
            <person name="Ladinsky M.S."/>
            <person name="Bjorkman P.J."/>
            <person name="McCutcheon J.P."/>
        </authorList>
    </citation>
    <scope>NUCLEOTIDE SEQUENCE [LARGE SCALE GENOMIC DNA]</scope>
    <source>
        <strain evidence="4">SOD</strain>
    </source>
</reference>
<evidence type="ECO:0000256" key="2">
    <source>
        <dbReference type="PIRNR" id="PIRNR036893"/>
    </source>
</evidence>
<keyword evidence="2" id="KW-0449">Lipoprotein</keyword>
<gene>
    <name evidence="4" type="ORF">JZM24_06015</name>
</gene>
<evidence type="ECO:0000259" key="3">
    <source>
        <dbReference type="Pfam" id="PF08212"/>
    </source>
</evidence>
<comment type="similarity">
    <text evidence="1 2">Belongs to the calycin superfamily. Lipocalin family.</text>
</comment>
<dbReference type="InterPro" id="IPR002446">
    <property type="entry name" value="Lipocalin_bac"/>
</dbReference>
<evidence type="ECO:0000313" key="4">
    <source>
        <dbReference type="EMBL" id="MBT9431804.1"/>
    </source>
</evidence>
<comment type="caution">
    <text evidence="4">The sequence shown here is derived from an EMBL/GenBank/DDBJ whole genome shotgun (WGS) entry which is preliminary data.</text>
</comment>
<feature type="signal peptide" evidence="2">
    <location>
        <begin position="1"/>
        <end position="27"/>
    </location>
</feature>
<dbReference type="PROSITE" id="PS51257">
    <property type="entry name" value="PROKAR_LIPOPROTEIN"/>
    <property type="match status" value="1"/>
</dbReference>
<dbReference type="SUPFAM" id="SSF50814">
    <property type="entry name" value="Lipocalins"/>
    <property type="match status" value="1"/>
</dbReference>
<keyword evidence="2" id="KW-0472">Membrane</keyword>
<dbReference type="CDD" id="cd19438">
    <property type="entry name" value="lipocalin_Blc-like"/>
    <property type="match status" value="1"/>
</dbReference>
<proteinExistence type="inferred from homology"/>
<comment type="subunit">
    <text evidence="2">Homodimer.</text>
</comment>
<accession>A0ABS5YB26</accession>
<dbReference type="Gene3D" id="2.40.128.20">
    <property type="match status" value="1"/>
</dbReference>
<keyword evidence="2" id="KW-0446">Lipid-binding</keyword>
<keyword evidence="2" id="KW-0998">Cell outer membrane</keyword>
<feature type="chain" id="PRO_5045016955" description="Outer membrane lipoprotein Blc" evidence="2">
    <location>
        <begin position="28"/>
        <end position="180"/>
    </location>
</feature>
<keyword evidence="2" id="KW-0732">Signal</keyword>
<dbReference type="InterPro" id="IPR022271">
    <property type="entry name" value="Lipocalin_ApoD"/>
</dbReference>
<protein>
    <recommendedName>
        <fullName evidence="2">Outer membrane lipoprotein Blc</fullName>
    </recommendedName>
</protein>
<sequence length="180" mass="20410">MAVWRNLSLLLSSLLSLSCSVSPPAGVKPVDHFTVDRYLGTWYEIARLDHTFERGLSHVTARYVLRPNGSLKVINRGYSAAKQRWQQNIGKAHFIGSPHTASLKVSFFGPFYGGYHVIALDKDYRYALVAGPSHDYLWLLSRTPTLEEQARQALLQTARTFYFPVDDLIWVKQDMPPPST</sequence>
<dbReference type="PRINTS" id="PR01171">
    <property type="entry name" value="BCTLIPOCALIN"/>
</dbReference>
<dbReference type="RefSeq" id="WP_215669022.1">
    <property type="nucleotide sequence ID" value="NZ_JAFJYC010000001.1"/>
</dbReference>
<dbReference type="PANTHER" id="PTHR10612">
    <property type="entry name" value="APOLIPOPROTEIN D"/>
    <property type="match status" value="1"/>
</dbReference>
<dbReference type="InterPro" id="IPR012674">
    <property type="entry name" value="Calycin"/>
</dbReference>
<dbReference type="InterPro" id="IPR047202">
    <property type="entry name" value="Lipocalin_Blc-like_dom"/>
</dbReference>
<comment type="subcellular location">
    <subcellularLocation>
        <location evidence="2">Cell outer membrane</location>
    </subcellularLocation>
</comment>
<comment type="function">
    <text evidence="2">Involved in the storage or transport of lipids necessary for membrane maintenance under stressful conditions. Displays a binding preference for lysophospholipids.</text>
</comment>
<dbReference type="Proteomes" id="UP000811282">
    <property type="component" value="Unassembled WGS sequence"/>
</dbReference>
<keyword evidence="5" id="KW-1185">Reference proteome</keyword>
<organism evidence="4 5">
    <name type="scientific">Candidatus Sodalis endolongispinus</name>
    <dbReference type="NCBI Taxonomy" id="2812662"/>
    <lineage>
        <taxon>Bacteria</taxon>
        <taxon>Pseudomonadati</taxon>
        <taxon>Pseudomonadota</taxon>
        <taxon>Gammaproteobacteria</taxon>
        <taxon>Enterobacterales</taxon>
        <taxon>Bruguierivoracaceae</taxon>
        <taxon>Sodalis</taxon>
    </lineage>
</organism>
<dbReference type="InterPro" id="IPR000566">
    <property type="entry name" value="Lipocln_cytosolic_FA-bd_dom"/>
</dbReference>
<dbReference type="Pfam" id="PF08212">
    <property type="entry name" value="Lipocalin_2"/>
    <property type="match status" value="1"/>
</dbReference>
<dbReference type="PIRSF" id="PIRSF036893">
    <property type="entry name" value="Lipocalin_ApoD"/>
    <property type="match status" value="1"/>
</dbReference>